<dbReference type="Pfam" id="PF00083">
    <property type="entry name" value="Sugar_tr"/>
    <property type="match status" value="2"/>
</dbReference>
<dbReference type="InterPro" id="IPR005828">
    <property type="entry name" value="MFS_sugar_transport-like"/>
</dbReference>
<dbReference type="EMBL" id="MU001633">
    <property type="protein sequence ID" value="KAF2485318.1"/>
    <property type="molecule type" value="Genomic_DNA"/>
</dbReference>
<evidence type="ECO:0000256" key="3">
    <source>
        <dbReference type="ARBA" id="ARBA00022448"/>
    </source>
</evidence>
<feature type="transmembrane region" description="Helical" evidence="8">
    <location>
        <begin position="180"/>
        <end position="205"/>
    </location>
</feature>
<reference evidence="10" key="1">
    <citation type="journal article" date="2020" name="Stud. Mycol.">
        <title>101 Dothideomycetes genomes: a test case for predicting lifestyles and emergence of pathogens.</title>
        <authorList>
            <person name="Haridas S."/>
            <person name="Albert R."/>
            <person name="Binder M."/>
            <person name="Bloem J."/>
            <person name="Labutti K."/>
            <person name="Salamov A."/>
            <person name="Andreopoulos B."/>
            <person name="Baker S."/>
            <person name="Barry K."/>
            <person name="Bills G."/>
            <person name="Bluhm B."/>
            <person name="Cannon C."/>
            <person name="Castanera R."/>
            <person name="Culley D."/>
            <person name="Daum C."/>
            <person name="Ezra D."/>
            <person name="Gonzalez J."/>
            <person name="Henrissat B."/>
            <person name="Kuo A."/>
            <person name="Liang C."/>
            <person name="Lipzen A."/>
            <person name="Lutzoni F."/>
            <person name="Magnuson J."/>
            <person name="Mondo S."/>
            <person name="Nolan M."/>
            <person name="Ohm R."/>
            <person name="Pangilinan J."/>
            <person name="Park H.-J."/>
            <person name="Ramirez L."/>
            <person name="Alfaro M."/>
            <person name="Sun H."/>
            <person name="Tritt A."/>
            <person name="Yoshinaga Y."/>
            <person name="Zwiers L.-H."/>
            <person name="Turgeon B."/>
            <person name="Goodwin S."/>
            <person name="Spatafora J."/>
            <person name="Crous P."/>
            <person name="Grigoriev I."/>
        </authorList>
    </citation>
    <scope>NUCLEOTIDE SEQUENCE</scope>
    <source>
        <strain evidence="10">CBS 113389</strain>
    </source>
</reference>
<evidence type="ECO:0000256" key="1">
    <source>
        <dbReference type="ARBA" id="ARBA00004141"/>
    </source>
</evidence>
<evidence type="ECO:0000256" key="4">
    <source>
        <dbReference type="ARBA" id="ARBA00022692"/>
    </source>
</evidence>
<evidence type="ECO:0000256" key="2">
    <source>
        <dbReference type="ARBA" id="ARBA00010992"/>
    </source>
</evidence>
<keyword evidence="11" id="KW-1185">Reference proteome</keyword>
<dbReference type="InterPro" id="IPR020846">
    <property type="entry name" value="MFS_dom"/>
</dbReference>
<dbReference type="GO" id="GO:0046943">
    <property type="term" value="F:carboxylic acid transmembrane transporter activity"/>
    <property type="evidence" value="ECO:0007669"/>
    <property type="project" value="TreeGrafter"/>
</dbReference>
<evidence type="ECO:0000313" key="11">
    <source>
        <dbReference type="Proteomes" id="UP000799767"/>
    </source>
</evidence>
<evidence type="ECO:0000256" key="5">
    <source>
        <dbReference type="ARBA" id="ARBA00022989"/>
    </source>
</evidence>
<sequence>MDDKQIPITHSDSPDNSGLDVLTGQDDLENTGKTRWQKFWPAFACGSGLFSDGYLQASIGPVNHCLGLLYPKQYEHSTYHQNITAIAFAGTVVGQLFFGYTSDRYSRKNSLLASTIILIVFAALGAGAWGANGTVNGLLAALTAYRFLLGIGIGGEYPAGSVACAEATGELKSGTRNRWFIMFTNVAIDIGFVGGPLIAMIISAGTSNLTVVWRTTLGLAVVPPFLLLYLRFKLKEPESYSRENFKRGKTPYWLALKFYAPRLLVVMTIWFIYDFLTYPFGIFSTVWIADITPNPKLWQTFGWSTLINLFYVPGALLGSILSDKLGPRLALSIFVAAQGIVGFIMSGTYQWLRMPQNVGGFVVVYGIFLMLGEMGPGDNIGLIAAKSSSTGIRGKYYAIAAATGKIGAFVGTYVFPIIEADGGGYYATKGGQYPFFTASALCLFSACIVWLLPHIDQDTITKEDARFRAYLLENNFDISQMGNVEWQDIRRESLVRTGHEDIIKSE</sequence>
<feature type="transmembrane region" description="Helical" evidence="8">
    <location>
        <begin position="396"/>
        <end position="418"/>
    </location>
</feature>
<keyword evidence="3" id="KW-0813">Transport</keyword>
<dbReference type="PANTHER" id="PTHR23508:SF10">
    <property type="entry name" value="CARBOXYLIC ACID TRANSPORTER PROTEIN HOMOLOG"/>
    <property type="match status" value="1"/>
</dbReference>
<evidence type="ECO:0000256" key="6">
    <source>
        <dbReference type="ARBA" id="ARBA00023136"/>
    </source>
</evidence>
<evidence type="ECO:0000259" key="9">
    <source>
        <dbReference type="PROSITE" id="PS50850"/>
    </source>
</evidence>
<keyword evidence="6 8" id="KW-0472">Membrane</keyword>
<accession>A0A6A6PYN2</accession>
<comment type="similarity">
    <text evidence="2">Belongs to the major facilitator superfamily. Sugar transporter (TC 2.A.1.1) family.</text>
</comment>
<feature type="transmembrane region" description="Helical" evidence="8">
    <location>
        <begin position="301"/>
        <end position="322"/>
    </location>
</feature>
<dbReference type="GO" id="GO:0005886">
    <property type="term" value="C:plasma membrane"/>
    <property type="evidence" value="ECO:0007669"/>
    <property type="project" value="TreeGrafter"/>
</dbReference>
<feature type="region of interest" description="Disordered" evidence="7">
    <location>
        <begin position="1"/>
        <end position="24"/>
    </location>
</feature>
<keyword evidence="4 8" id="KW-0812">Transmembrane</keyword>
<organism evidence="10 11">
    <name type="scientific">Neohortaea acidophila</name>
    <dbReference type="NCBI Taxonomy" id="245834"/>
    <lineage>
        <taxon>Eukaryota</taxon>
        <taxon>Fungi</taxon>
        <taxon>Dikarya</taxon>
        <taxon>Ascomycota</taxon>
        <taxon>Pezizomycotina</taxon>
        <taxon>Dothideomycetes</taxon>
        <taxon>Dothideomycetidae</taxon>
        <taxon>Mycosphaerellales</taxon>
        <taxon>Teratosphaeriaceae</taxon>
        <taxon>Neohortaea</taxon>
    </lineage>
</organism>
<dbReference type="AlphaFoldDB" id="A0A6A6PYN2"/>
<feature type="transmembrane region" description="Helical" evidence="8">
    <location>
        <begin position="329"/>
        <end position="352"/>
    </location>
</feature>
<evidence type="ECO:0000256" key="8">
    <source>
        <dbReference type="SAM" id="Phobius"/>
    </source>
</evidence>
<dbReference type="InterPro" id="IPR036259">
    <property type="entry name" value="MFS_trans_sf"/>
</dbReference>
<feature type="transmembrane region" description="Helical" evidence="8">
    <location>
        <begin position="433"/>
        <end position="452"/>
    </location>
</feature>
<feature type="transmembrane region" description="Helical" evidence="8">
    <location>
        <begin position="211"/>
        <end position="230"/>
    </location>
</feature>
<keyword evidence="5 8" id="KW-1133">Transmembrane helix</keyword>
<feature type="domain" description="Major facilitator superfamily (MFS) profile" evidence="9">
    <location>
        <begin position="41"/>
        <end position="457"/>
    </location>
</feature>
<dbReference type="FunFam" id="1.20.1250.20:FF:000140">
    <property type="entry name" value="Putative MFS phospholipid transporter"/>
    <property type="match status" value="1"/>
</dbReference>
<proteinExistence type="inferred from homology"/>
<evidence type="ECO:0000313" key="10">
    <source>
        <dbReference type="EMBL" id="KAF2485318.1"/>
    </source>
</evidence>
<protein>
    <submittedName>
        <fullName evidence="10">MFS phospholipid transporter-like protein Git1</fullName>
    </submittedName>
</protein>
<dbReference type="RefSeq" id="XP_033591887.1">
    <property type="nucleotide sequence ID" value="XM_033735247.1"/>
</dbReference>
<feature type="transmembrane region" description="Helical" evidence="8">
    <location>
        <begin position="251"/>
        <end position="273"/>
    </location>
</feature>
<dbReference type="SUPFAM" id="SSF103473">
    <property type="entry name" value="MFS general substrate transporter"/>
    <property type="match status" value="1"/>
</dbReference>
<dbReference type="Gene3D" id="1.20.1250.20">
    <property type="entry name" value="MFS general substrate transporter like domains"/>
    <property type="match status" value="1"/>
</dbReference>
<dbReference type="PANTHER" id="PTHR23508">
    <property type="entry name" value="CARBOXYLIC ACID TRANSPORTER PROTEIN HOMOLOG"/>
    <property type="match status" value="1"/>
</dbReference>
<dbReference type="OrthoDB" id="2261376at2759"/>
<name>A0A6A6PYN2_9PEZI</name>
<feature type="transmembrane region" description="Helical" evidence="8">
    <location>
        <begin position="79"/>
        <end position="99"/>
    </location>
</feature>
<evidence type="ECO:0000256" key="7">
    <source>
        <dbReference type="SAM" id="MobiDB-lite"/>
    </source>
</evidence>
<comment type="subcellular location">
    <subcellularLocation>
        <location evidence="1">Membrane</location>
        <topology evidence="1">Multi-pass membrane protein</topology>
    </subcellularLocation>
</comment>
<dbReference type="Proteomes" id="UP000799767">
    <property type="component" value="Unassembled WGS sequence"/>
</dbReference>
<dbReference type="GeneID" id="54476249"/>
<feature type="transmembrane region" description="Helical" evidence="8">
    <location>
        <begin position="111"/>
        <end position="131"/>
    </location>
</feature>
<gene>
    <name evidence="10" type="ORF">BDY17DRAFT_308732</name>
</gene>
<feature type="transmembrane region" description="Helical" evidence="8">
    <location>
        <begin position="358"/>
        <end position="375"/>
    </location>
</feature>
<dbReference type="PROSITE" id="PS50850">
    <property type="entry name" value="MFS"/>
    <property type="match status" value="1"/>
</dbReference>